<evidence type="ECO:0000259" key="3">
    <source>
        <dbReference type="Pfam" id="PF25778"/>
    </source>
</evidence>
<evidence type="ECO:0000313" key="4">
    <source>
        <dbReference type="EMBL" id="TDE04087.1"/>
    </source>
</evidence>
<dbReference type="Pfam" id="PF13585">
    <property type="entry name" value="CHU_C"/>
    <property type="match status" value="1"/>
</dbReference>
<sequence>MKYTLLFLFLLIIVPSFAQYNNKLAGFTENKGQIIDQKGKANPAVKFLLNSNGLNVQLRKNGFSYDIYEVKKTPVLPLQTSKKTINHTPEKEKIEPEYDIEHVFHRVDIDFVNSNSNVEFIKEQESKDFDNYYNIPSKPNGILGVHSFKKITYKNIYPNIDVVFTIPADSLKTVEYNFIVHPKGKISDIQLKFNGAKTELIDNKIRMNVRFGKMDETIPASWTEDKTGKKDIDIGYKKIKNNVYGFNADKQFLNKTLVIDPVPVRLWGTYFGGGNTNLTKKIKTDKLENVIITGETSSATNIATSGAFQTTKTSILDASFLSKFTPDGNRIWGTYINSARIFDLAVNTNNEIYIGGSVFYTSGNGLSTFGAYKSINSDFSSDGLILKFNDNGQQIWGTLYGGIANESINTLSLDNQENLIIAGETHSIEGIATSGVFQSINNDPFNGCGFFAKFSPLGERISGSYFPGKVNHSIIDTNNNLILAGQYWILDSDQPDISTPGAHQTQIHHMDGFIVKFNSTGERLWCTYYGGDPSFYISVNDYYDRITGLGTDSFNNIYATGVTNSENNISTPGAYKENQAIGGVDTFIVKFNTSGIREWGTYYGSESFQGYDKCESSFTSENGDTYITGDTRSQTDIATVGSFQPVNAGSDEGFISKFDTSGNLLWGTYYGGSDQDFIKNIYYKNRNIYIIGTTTGSANLGTVGTEYPTLQGGNTFIAKFQDCLSNPIASSNSPICIGNDLKLTASGGTDYLWTGPNGFASIEQNPIIPNAAALYSGEYSCTITGTGGCDDTKKINVVIGDFVAPIPDFVNLPTITGDCTTIISTVPSATDVCAGAITATTTSPLSYSVPGTYTVIWNYDDGNGNTNFQNQTIIINQQSLPTVISPQTFCTQQNATLSAVVISGQNIKWYDALTNGNILPNNTALQNGTNYYASQTINGCESEKVPVLINIINTAGPTGNSPQTFCSSQNSTLSTIILSGTAIRWYDNATNGNLLPSTTPLQNGITYYASQTENSCESTTRLAVKIELINTLAASNYEELLCDDLNNGKEIVNLNNYNSMLISNTTDYTFSYYSSLAAAENQLTANQITNASAYKLNLEDNIIYVRINSNTPCYAIAVLKLTVVVKPIIPIPDIVPICENNSIAITAGSATDSFLWSTGATTPSIIVTNPSEYTVTVTRNYGEFSCSSSKKFSVIKSTIATITSIETLDWTDKNNVISVYVDGAGSYEYSVDGIRYQDSNEFQNLFSGAYTVYVRDKNGCGIITEKVNLLMYPKFFTPNGDGHNDTWSIHFSDTEIGLTVQLFDRYGKLITELNQNQTWNGTLNGHELPSTDYWFVVTKADGKVYKGHFTLKR</sequence>
<dbReference type="Gene3D" id="2.60.40.10">
    <property type="entry name" value="Immunoglobulins"/>
    <property type="match status" value="1"/>
</dbReference>
<organism evidence="4 5">
    <name type="scientific">Flavobacterium hiemivividum</name>
    <dbReference type="NCBI Taxonomy" id="2541734"/>
    <lineage>
        <taxon>Bacteria</taxon>
        <taxon>Pseudomonadati</taxon>
        <taxon>Bacteroidota</taxon>
        <taxon>Flavobacteriia</taxon>
        <taxon>Flavobacteriales</taxon>
        <taxon>Flavobacteriaceae</taxon>
        <taxon>Flavobacterium</taxon>
    </lineage>
</organism>
<accession>A0A4R5CWI2</accession>
<feature type="signal peptide" evidence="1">
    <location>
        <begin position="1"/>
        <end position="18"/>
    </location>
</feature>
<evidence type="ECO:0000259" key="2">
    <source>
        <dbReference type="Pfam" id="PF19081"/>
    </source>
</evidence>
<keyword evidence="5" id="KW-1185">Reference proteome</keyword>
<reference evidence="4 5" key="1">
    <citation type="submission" date="2019-03" db="EMBL/GenBank/DDBJ databases">
        <title>Flavobacterium TSA-D2 sp. nov., isolated from arctic soil.</title>
        <authorList>
            <person name="Chaudhary D.K."/>
        </authorList>
    </citation>
    <scope>NUCLEOTIDE SEQUENCE [LARGE SCALE GENOMIC DNA]</scope>
    <source>
        <strain evidence="4 5">TSA-D2</strain>
    </source>
</reference>
<dbReference type="NCBIfam" id="TIGR04131">
    <property type="entry name" value="Bac_Flav_CTERM"/>
    <property type="match status" value="1"/>
</dbReference>
<dbReference type="EMBL" id="SMFO01000005">
    <property type="protein sequence ID" value="TDE04087.1"/>
    <property type="molecule type" value="Genomic_DNA"/>
</dbReference>
<dbReference type="PANTHER" id="PTHR35580:SF1">
    <property type="entry name" value="PHYTASE-LIKE DOMAIN-CONTAINING PROTEIN"/>
    <property type="match status" value="1"/>
</dbReference>
<comment type="caution">
    <text evidence="4">The sequence shown here is derived from an EMBL/GenBank/DDBJ whole genome shotgun (WGS) entry which is preliminary data.</text>
</comment>
<dbReference type="Pfam" id="PF19081">
    <property type="entry name" value="Ig_7"/>
    <property type="match status" value="2"/>
</dbReference>
<dbReference type="PANTHER" id="PTHR35580">
    <property type="entry name" value="CELL SURFACE GLYCOPROTEIN (S-LAYER PROTEIN)-LIKE PROTEIN"/>
    <property type="match status" value="1"/>
</dbReference>
<dbReference type="InterPro" id="IPR026341">
    <property type="entry name" value="T9SS_type_B"/>
</dbReference>
<gene>
    <name evidence="4" type="ORF">E0F98_09025</name>
</gene>
<dbReference type="InterPro" id="IPR052918">
    <property type="entry name" value="Motility_Chemotaxis_Reg"/>
</dbReference>
<dbReference type="InterPro" id="IPR057708">
    <property type="entry name" value="DUF7948"/>
</dbReference>
<dbReference type="RefSeq" id="WP_132110646.1">
    <property type="nucleotide sequence ID" value="NZ_SMFO01000005.1"/>
</dbReference>
<feature type="chain" id="PRO_5020858591" evidence="1">
    <location>
        <begin position="19"/>
        <end position="1353"/>
    </location>
</feature>
<name>A0A4R5CWI2_9FLAO</name>
<dbReference type="Proteomes" id="UP000294597">
    <property type="component" value="Unassembled WGS sequence"/>
</dbReference>
<proteinExistence type="predicted"/>
<keyword evidence="1" id="KW-0732">Signal</keyword>
<feature type="domain" description="Ig-like" evidence="2">
    <location>
        <begin position="880"/>
        <end position="950"/>
    </location>
</feature>
<dbReference type="Pfam" id="PF25778">
    <property type="entry name" value="DUF7948"/>
    <property type="match status" value="1"/>
</dbReference>
<evidence type="ECO:0000313" key="5">
    <source>
        <dbReference type="Proteomes" id="UP000294597"/>
    </source>
</evidence>
<feature type="domain" description="DUF7948" evidence="3">
    <location>
        <begin position="27"/>
        <end position="262"/>
    </location>
</feature>
<protein>
    <submittedName>
        <fullName evidence="4">T9SS type B sorting domain-containing protein</fullName>
    </submittedName>
</protein>
<dbReference type="InterPro" id="IPR013783">
    <property type="entry name" value="Ig-like_fold"/>
</dbReference>
<dbReference type="InterPro" id="IPR044023">
    <property type="entry name" value="Ig_7"/>
</dbReference>
<feature type="domain" description="Ig-like" evidence="2">
    <location>
        <begin position="957"/>
        <end position="1027"/>
    </location>
</feature>
<evidence type="ECO:0000256" key="1">
    <source>
        <dbReference type="SAM" id="SignalP"/>
    </source>
</evidence>